<keyword evidence="2" id="KW-1185">Reference proteome</keyword>
<evidence type="ECO:0000313" key="1">
    <source>
        <dbReference type="EMBL" id="GIY26574.1"/>
    </source>
</evidence>
<evidence type="ECO:0000313" key="2">
    <source>
        <dbReference type="Proteomes" id="UP001054837"/>
    </source>
</evidence>
<accession>A0AAV4S0T3</accession>
<proteinExistence type="predicted"/>
<protein>
    <submittedName>
        <fullName evidence="1">Uncharacterized protein</fullName>
    </submittedName>
</protein>
<sequence>MQKCIIGCRPGGRVSVTNKIGFKLKIRLQFLIFEEARALKIGLCTVTICKIVKSLILGRITIHNGYFHKSRSNSAGCTGEYTKATSEEEKRIQHINCEGNATFCFEAFAPDHERIPVPR</sequence>
<gene>
    <name evidence="1" type="ORF">CDAR_312961</name>
</gene>
<dbReference type="EMBL" id="BPLQ01006954">
    <property type="protein sequence ID" value="GIY26574.1"/>
    <property type="molecule type" value="Genomic_DNA"/>
</dbReference>
<dbReference type="Proteomes" id="UP001054837">
    <property type="component" value="Unassembled WGS sequence"/>
</dbReference>
<dbReference type="AlphaFoldDB" id="A0AAV4S0T3"/>
<comment type="caution">
    <text evidence="1">The sequence shown here is derived from an EMBL/GenBank/DDBJ whole genome shotgun (WGS) entry which is preliminary data.</text>
</comment>
<name>A0AAV4S0T3_9ARAC</name>
<reference evidence="1 2" key="1">
    <citation type="submission" date="2021-06" db="EMBL/GenBank/DDBJ databases">
        <title>Caerostris darwini draft genome.</title>
        <authorList>
            <person name="Kono N."/>
            <person name="Arakawa K."/>
        </authorList>
    </citation>
    <scope>NUCLEOTIDE SEQUENCE [LARGE SCALE GENOMIC DNA]</scope>
</reference>
<organism evidence="1 2">
    <name type="scientific">Caerostris darwini</name>
    <dbReference type="NCBI Taxonomy" id="1538125"/>
    <lineage>
        <taxon>Eukaryota</taxon>
        <taxon>Metazoa</taxon>
        <taxon>Ecdysozoa</taxon>
        <taxon>Arthropoda</taxon>
        <taxon>Chelicerata</taxon>
        <taxon>Arachnida</taxon>
        <taxon>Araneae</taxon>
        <taxon>Araneomorphae</taxon>
        <taxon>Entelegynae</taxon>
        <taxon>Araneoidea</taxon>
        <taxon>Araneidae</taxon>
        <taxon>Caerostris</taxon>
    </lineage>
</organism>